<name>A0ABV3ZWN3_9BURK</name>
<dbReference type="SUPFAM" id="SSF159664">
    <property type="entry name" value="CobE/GbiG C-terminal domain-like"/>
    <property type="match status" value="1"/>
</dbReference>
<dbReference type="Proteomes" id="UP001561046">
    <property type="component" value="Unassembled WGS sequence"/>
</dbReference>
<comment type="caution">
    <text evidence="2">The sequence shown here is derived from an EMBL/GenBank/DDBJ whole genome shotgun (WGS) entry which is preliminary data.</text>
</comment>
<keyword evidence="3" id="KW-1185">Reference proteome</keyword>
<proteinExistence type="predicted"/>
<evidence type="ECO:0000313" key="2">
    <source>
        <dbReference type="EMBL" id="MEX8193691.1"/>
    </source>
</evidence>
<sequence>MTHLFAGWGFKSDATQQSFSDCWTQACQRLLPLGSRRCSWTFAMLSSRGHTSAAIALQDWAALTLLRPRWRTYQDTEVRHMATPSASERLLQRFATGSVSEALALRAGAEQAGSELLWPRLVSADRRATLAIAGLIPLSSPFTTGASS</sequence>
<reference evidence="2 3" key="1">
    <citation type="journal article" date="2013" name="Int. J. Syst. Evol. Microbiol.">
        <title>Comamonas guangdongensis sp. nov., isolated from subterranean forest sediment, and emended description of the genus Comamonas.</title>
        <authorList>
            <person name="Zhang J."/>
            <person name="Wang Y."/>
            <person name="Zhou S."/>
            <person name="Wu C."/>
            <person name="He J."/>
            <person name="Li F."/>
        </authorList>
    </citation>
    <scope>NUCLEOTIDE SEQUENCE [LARGE SCALE GENOMIC DNA]</scope>
    <source>
        <strain evidence="2 3">CCTCC AB2011133</strain>
    </source>
</reference>
<accession>A0ABV3ZWN3</accession>
<dbReference type="Pfam" id="PF01890">
    <property type="entry name" value="CbiG_C"/>
    <property type="match status" value="1"/>
</dbReference>
<organism evidence="2 3">
    <name type="scientific">Comamonas guangdongensis</name>
    <dbReference type="NCBI Taxonomy" id="510515"/>
    <lineage>
        <taxon>Bacteria</taxon>
        <taxon>Pseudomonadati</taxon>
        <taxon>Pseudomonadota</taxon>
        <taxon>Betaproteobacteria</taxon>
        <taxon>Burkholderiales</taxon>
        <taxon>Comamonadaceae</taxon>
        <taxon>Comamonas</taxon>
    </lineage>
</organism>
<protein>
    <submittedName>
        <fullName evidence="2">Cobalamin biosynthesis protein</fullName>
    </submittedName>
</protein>
<dbReference type="InterPro" id="IPR002750">
    <property type="entry name" value="CobE/GbiG_C"/>
</dbReference>
<dbReference type="EMBL" id="JBFYGN010000013">
    <property type="protein sequence ID" value="MEX8193691.1"/>
    <property type="molecule type" value="Genomic_DNA"/>
</dbReference>
<dbReference type="RefSeq" id="WP_369338888.1">
    <property type="nucleotide sequence ID" value="NZ_JBFYGN010000013.1"/>
</dbReference>
<evidence type="ECO:0000313" key="3">
    <source>
        <dbReference type="Proteomes" id="UP001561046"/>
    </source>
</evidence>
<feature type="domain" description="CobE/GbiG C-terminal" evidence="1">
    <location>
        <begin position="4"/>
        <end position="133"/>
    </location>
</feature>
<evidence type="ECO:0000259" key="1">
    <source>
        <dbReference type="Pfam" id="PF01890"/>
    </source>
</evidence>
<gene>
    <name evidence="2" type="ORF">AB6724_12675</name>
</gene>
<dbReference type="InterPro" id="IPR036518">
    <property type="entry name" value="CobE/GbiG_C_sf"/>
</dbReference>
<dbReference type="Gene3D" id="3.30.420.180">
    <property type="entry name" value="CobE/GbiG C-terminal domain"/>
    <property type="match status" value="1"/>
</dbReference>